<dbReference type="Proteomes" id="UP001057402">
    <property type="component" value="Chromosome 7"/>
</dbReference>
<organism evidence="1 2">
    <name type="scientific">Melastoma candidum</name>
    <dbReference type="NCBI Taxonomy" id="119954"/>
    <lineage>
        <taxon>Eukaryota</taxon>
        <taxon>Viridiplantae</taxon>
        <taxon>Streptophyta</taxon>
        <taxon>Embryophyta</taxon>
        <taxon>Tracheophyta</taxon>
        <taxon>Spermatophyta</taxon>
        <taxon>Magnoliopsida</taxon>
        <taxon>eudicotyledons</taxon>
        <taxon>Gunneridae</taxon>
        <taxon>Pentapetalae</taxon>
        <taxon>rosids</taxon>
        <taxon>malvids</taxon>
        <taxon>Myrtales</taxon>
        <taxon>Melastomataceae</taxon>
        <taxon>Melastomatoideae</taxon>
        <taxon>Melastomateae</taxon>
        <taxon>Melastoma</taxon>
    </lineage>
</organism>
<comment type="caution">
    <text evidence="1">The sequence shown here is derived from an EMBL/GenBank/DDBJ whole genome shotgun (WGS) entry which is preliminary data.</text>
</comment>
<dbReference type="EMBL" id="CM042886">
    <property type="protein sequence ID" value="KAI4338362.1"/>
    <property type="molecule type" value="Genomic_DNA"/>
</dbReference>
<protein>
    <submittedName>
        <fullName evidence="1">Uncharacterized protein</fullName>
    </submittedName>
</protein>
<name>A0ACB9NQ68_9MYRT</name>
<reference evidence="2" key="1">
    <citation type="journal article" date="2023" name="Front. Plant Sci.">
        <title>Chromosomal-level genome assembly of Melastoma candidum provides insights into trichome evolution.</title>
        <authorList>
            <person name="Zhong Y."/>
            <person name="Wu W."/>
            <person name="Sun C."/>
            <person name="Zou P."/>
            <person name="Liu Y."/>
            <person name="Dai S."/>
            <person name="Zhou R."/>
        </authorList>
    </citation>
    <scope>NUCLEOTIDE SEQUENCE [LARGE SCALE GENOMIC DNA]</scope>
</reference>
<evidence type="ECO:0000313" key="1">
    <source>
        <dbReference type="EMBL" id="KAI4338362.1"/>
    </source>
</evidence>
<evidence type="ECO:0000313" key="2">
    <source>
        <dbReference type="Proteomes" id="UP001057402"/>
    </source>
</evidence>
<gene>
    <name evidence="1" type="ORF">MLD38_023432</name>
</gene>
<proteinExistence type="predicted"/>
<accession>A0ACB9NQ68</accession>
<sequence length="201" mass="23232">MTTTGRLTWKELLQRALDSNSHLKHSSFFQLSTLGLNGSPSNRTVVFRGFEDNTDRIHIQTDNRSRKVLELRNRPVAEICWYLADSWEQFRINGTVEIIDSSNPNSHRLQQRERAWYTCSLRSRMQYLGPAPGLPHLIETEHSSCQYSLDPSEGPVGTFCLLVLDPEEIDYLNLKNNSRMNFTCSKGPREEKCWTVKMINP</sequence>
<keyword evidence="2" id="KW-1185">Reference proteome</keyword>